<dbReference type="OrthoDB" id="9806869at2"/>
<organism evidence="1 2">
    <name type="scientific">Phaeodactylibacter xiamenensis</name>
    <dbReference type="NCBI Taxonomy" id="1524460"/>
    <lineage>
        <taxon>Bacteria</taxon>
        <taxon>Pseudomonadati</taxon>
        <taxon>Bacteroidota</taxon>
        <taxon>Saprospiria</taxon>
        <taxon>Saprospirales</taxon>
        <taxon>Haliscomenobacteraceae</taxon>
        <taxon>Phaeodactylibacter</taxon>
    </lineage>
</organism>
<dbReference type="InterPro" id="IPR026350">
    <property type="entry name" value="GxxExxY"/>
</dbReference>
<dbReference type="NCBIfam" id="TIGR04256">
    <property type="entry name" value="GxxExxY"/>
    <property type="match status" value="1"/>
</dbReference>
<protein>
    <submittedName>
        <fullName evidence="1">GTP-binding protein</fullName>
    </submittedName>
</protein>
<dbReference type="RefSeq" id="WP_044225977.1">
    <property type="nucleotide sequence ID" value="NZ_JBKAGJ010000002.1"/>
</dbReference>
<evidence type="ECO:0000313" key="1">
    <source>
        <dbReference type="EMBL" id="KGE86034.1"/>
    </source>
</evidence>
<dbReference type="Pfam" id="PF13366">
    <property type="entry name" value="PDDEXK_3"/>
    <property type="match status" value="1"/>
</dbReference>
<reference evidence="1 2" key="1">
    <citation type="journal article" date="2014" name="Int. J. Syst. Evol. Microbiol.">
        <title>Phaeodactylibacter xiamenensis gen. nov., sp. nov., a member of the family Saprospiraceae isolated from the marine alga Phaeodactylum tricornutum.</title>
        <authorList>
            <person name="Chen Z.Jr."/>
            <person name="Lei X."/>
            <person name="Lai Q."/>
            <person name="Li Y."/>
            <person name="Zhang B."/>
            <person name="Zhang J."/>
            <person name="Zhang H."/>
            <person name="Yang L."/>
            <person name="Zheng W."/>
            <person name="Tian Y."/>
            <person name="Yu Z."/>
            <person name="Xu H.Jr."/>
            <person name="Zheng T."/>
        </authorList>
    </citation>
    <scope>NUCLEOTIDE SEQUENCE [LARGE SCALE GENOMIC DNA]</scope>
    <source>
        <strain evidence="1 2">KD52</strain>
    </source>
</reference>
<dbReference type="EMBL" id="JPOS01000082">
    <property type="protein sequence ID" value="KGE86034.1"/>
    <property type="molecule type" value="Genomic_DNA"/>
</dbReference>
<accession>A0A098S0Z9</accession>
<dbReference type="Proteomes" id="UP000029736">
    <property type="component" value="Unassembled WGS sequence"/>
</dbReference>
<gene>
    <name evidence="1" type="ORF">IX84_23090</name>
</gene>
<comment type="caution">
    <text evidence="1">The sequence shown here is derived from an EMBL/GenBank/DDBJ whole genome shotgun (WGS) entry which is preliminary data.</text>
</comment>
<sequence length="128" mass="15004">MDNHEGLLYKEESYRIRGAVFEVYREMGAGFLEAVYQECLEKELRSQQIPFIAQPALDLFYKQEKLDTTYRPDLICYGKIIVELKAVKEIADEHRAQLHNYLKATGFRLGFLVNFGHYPKATIERIIK</sequence>
<evidence type="ECO:0000313" key="2">
    <source>
        <dbReference type="Proteomes" id="UP000029736"/>
    </source>
</evidence>
<keyword evidence="2" id="KW-1185">Reference proteome</keyword>
<dbReference type="AlphaFoldDB" id="A0A098S0Z9"/>
<proteinExistence type="predicted"/>
<name>A0A098S0Z9_9BACT</name>